<name>A0A8K0D811_IGNLU</name>
<evidence type="ECO:0000313" key="2">
    <source>
        <dbReference type="Proteomes" id="UP000801492"/>
    </source>
</evidence>
<gene>
    <name evidence="1" type="ORF">ILUMI_06642</name>
</gene>
<evidence type="ECO:0008006" key="3">
    <source>
        <dbReference type="Google" id="ProtNLM"/>
    </source>
</evidence>
<keyword evidence="2" id="KW-1185">Reference proteome</keyword>
<accession>A0A8K0D811</accession>
<dbReference type="GO" id="GO:0003676">
    <property type="term" value="F:nucleic acid binding"/>
    <property type="evidence" value="ECO:0007669"/>
    <property type="project" value="InterPro"/>
</dbReference>
<dbReference type="InterPro" id="IPR036397">
    <property type="entry name" value="RNaseH_sf"/>
</dbReference>
<comment type="caution">
    <text evidence="1">The sequence shown here is derived from an EMBL/GenBank/DDBJ whole genome shotgun (WGS) entry which is preliminary data.</text>
</comment>
<protein>
    <recommendedName>
        <fullName evidence="3">Tc1-like transposase DDE domain-containing protein</fullName>
    </recommendedName>
</protein>
<reference evidence="1" key="1">
    <citation type="submission" date="2019-08" db="EMBL/GenBank/DDBJ databases">
        <title>The genome of the North American firefly Photinus pyralis.</title>
        <authorList>
            <consortium name="Photinus pyralis genome working group"/>
            <person name="Fallon T.R."/>
            <person name="Sander Lower S.E."/>
            <person name="Weng J.-K."/>
        </authorList>
    </citation>
    <scope>NUCLEOTIDE SEQUENCE</scope>
    <source>
        <strain evidence="1">TRF0915ILg1</strain>
        <tissue evidence="1">Whole body</tissue>
    </source>
</reference>
<dbReference type="EMBL" id="VTPC01002760">
    <property type="protein sequence ID" value="KAF2899539.1"/>
    <property type="molecule type" value="Genomic_DNA"/>
</dbReference>
<dbReference type="AlphaFoldDB" id="A0A8K0D811"/>
<sequence length="124" mass="14440">MVKAELLVPVKHVPIFHQRGVDELAKETNKSVLRLPPYHCELNPIELTWLQTKGYVTRNNVTFKLNDVTVLFKSVVELIMSENWKSAIGHMLNVEQEMWELDRILEIQVETLIINLQSREESSD</sequence>
<dbReference type="Gene3D" id="3.30.420.10">
    <property type="entry name" value="Ribonuclease H-like superfamily/Ribonuclease H"/>
    <property type="match status" value="1"/>
</dbReference>
<organism evidence="1 2">
    <name type="scientific">Ignelater luminosus</name>
    <name type="common">Cucubano</name>
    <name type="synonym">Pyrophorus luminosus</name>
    <dbReference type="NCBI Taxonomy" id="2038154"/>
    <lineage>
        <taxon>Eukaryota</taxon>
        <taxon>Metazoa</taxon>
        <taxon>Ecdysozoa</taxon>
        <taxon>Arthropoda</taxon>
        <taxon>Hexapoda</taxon>
        <taxon>Insecta</taxon>
        <taxon>Pterygota</taxon>
        <taxon>Neoptera</taxon>
        <taxon>Endopterygota</taxon>
        <taxon>Coleoptera</taxon>
        <taxon>Polyphaga</taxon>
        <taxon>Elateriformia</taxon>
        <taxon>Elateroidea</taxon>
        <taxon>Elateridae</taxon>
        <taxon>Agrypninae</taxon>
        <taxon>Pyrophorini</taxon>
        <taxon>Ignelater</taxon>
    </lineage>
</organism>
<dbReference type="OrthoDB" id="6757964at2759"/>
<dbReference type="Proteomes" id="UP000801492">
    <property type="component" value="Unassembled WGS sequence"/>
</dbReference>
<evidence type="ECO:0000313" key="1">
    <source>
        <dbReference type="EMBL" id="KAF2899539.1"/>
    </source>
</evidence>
<proteinExistence type="predicted"/>